<proteinExistence type="predicted"/>
<protein>
    <submittedName>
        <fullName evidence="2">Nucleotidyltransferase family protein</fullName>
    </submittedName>
</protein>
<sequence>MKSTTNDPAHPGGGLAAAAADLPPHARLLLLLAVPAPDPARRAEARALLGRPDLDRGALLREAARHRLMPLLGRHVDRYGWERDGDDGAAVFEPWLFTNSLLGNRSRNLVLSDEFGRVLRELATDGVPHAVRRGFSLVNSVYHDTGVRVIGDLDLFLAPADVPGAQRVLERLGYAREGNSESADGLNHTESGEHSVDSPEALQLTFLKPGSRPSVPEFHVDVYHDVFERRTGLSLPATTVVARRTPESVCGTETSVLSRADGLLDLCTLLYEKATAPRATGAPLGLPIGKILDAALVAGRFTATAWREFTDLVQDVGASHVAYHALHFTSVLYPTAVPAEVLHALRPGDVDYLEEYMSTEGRERRWSVAFPARLFVPDAGPDDGDVSP</sequence>
<reference evidence="2" key="1">
    <citation type="submission" date="2022-06" db="EMBL/GenBank/DDBJ databases">
        <title>WGS of actinobacteria.</title>
        <authorList>
            <person name="Thawai C."/>
        </authorList>
    </citation>
    <scope>NUCLEOTIDE SEQUENCE</scope>
    <source>
        <strain evidence="2">AA8</strain>
    </source>
</reference>
<feature type="region of interest" description="Disordered" evidence="1">
    <location>
        <begin position="179"/>
        <end position="198"/>
    </location>
</feature>
<dbReference type="RefSeq" id="WP_256791497.1">
    <property type="nucleotide sequence ID" value="NZ_JANIID010000035.1"/>
</dbReference>
<evidence type="ECO:0000256" key="1">
    <source>
        <dbReference type="SAM" id="MobiDB-lite"/>
    </source>
</evidence>
<gene>
    <name evidence="2" type="ORF">NQU55_29645</name>
</gene>
<organism evidence="2 3">
    <name type="scientific">Streptomyces telluris</name>
    <dbReference type="NCBI Taxonomy" id="2720021"/>
    <lineage>
        <taxon>Bacteria</taxon>
        <taxon>Bacillati</taxon>
        <taxon>Actinomycetota</taxon>
        <taxon>Actinomycetes</taxon>
        <taxon>Kitasatosporales</taxon>
        <taxon>Streptomycetaceae</taxon>
        <taxon>Streptomyces</taxon>
    </lineage>
</organism>
<dbReference type="InterPro" id="IPR039498">
    <property type="entry name" value="NTP_transf_5"/>
</dbReference>
<comment type="caution">
    <text evidence="2">The sequence shown here is derived from an EMBL/GenBank/DDBJ whole genome shotgun (WGS) entry which is preliminary data.</text>
</comment>
<dbReference type="Pfam" id="PF14907">
    <property type="entry name" value="NTP_transf_5"/>
    <property type="match status" value="1"/>
</dbReference>
<accession>A0A9X2RPE2</accession>
<dbReference type="AlphaFoldDB" id="A0A9X2RPE2"/>
<evidence type="ECO:0000313" key="2">
    <source>
        <dbReference type="EMBL" id="MCQ8773892.1"/>
    </source>
</evidence>
<dbReference type="Proteomes" id="UP001142374">
    <property type="component" value="Unassembled WGS sequence"/>
</dbReference>
<dbReference type="EMBL" id="JANIID010000035">
    <property type="protein sequence ID" value="MCQ8773892.1"/>
    <property type="molecule type" value="Genomic_DNA"/>
</dbReference>
<evidence type="ECO:0000313" key="3">
    <source>
        <dbReference type="Proteomes" id="UP001142374"/>
    </source>
</evidence>
<keyword evidence="3" id="KW-1185">Reference proteome</keyword>
<name>A0A9X2RPE2_9ACTN</name>